<dbReference type="InterPro" id="IPR033121">
    <property type="entry name" value="PEPTIDASE_A1"/>
</dbReference>
<protein>
    <submittedName>
        <fullName evidence="9">Acid protease</fullName>
    </submittedName>
</protein>
<dbReference type="GO" id="GO:0008233">
    <property type="term" value="F:peptidase activity"/>
    <property type="evidence" value="ECO:0007669"/>
    <property type="project" value="UniProtKB-KW"/>
</dbReference>
<accession>A0A8E2JW19</accession>
<evidence type="ECO:0000259" key="8">
    <source>
        <dbReference type="PROSITE" id="PS51767"/>
    </source>
</evidence>
<feature type="signal peptide" evidence="7">
    <location>
        <begin position="1"/>
        <end position="25"/>
    </location>
</feature>
<dbReference type="GO" id="GO:0016020">
    <property type="term" value="C:membrane"/>
    <property type="evidence" value="ECO:0007669"/>
    <property type="project" value="UniProtKB-SubCell"/>
</dbReference>
<evidence type="ECO:0000313" key="9">
    <source>
        <dbReference type="EMBL" id="OCL11299.1"/>
    </source>
</evidence>
<evidence type="ECO:0000256" key="1">
    <source>
        <dbReference type="ARBA" id="ARBA00004167"/>
    </source>
</evidence>
<organism evidence="9 10">
    <name type="scientific">Glonium stellatum</name>
    <dbReference type="NCBI Taxonomy" id="574774"/>
    <lineage>
        <taxon>Eukaryota</taxon>
        <taxon>Fungi</taxon>
        <taxon>Dikarya</taxon>
        <taxon>Ascomycota</taxon>
        <taxon>Pezizomycotina</taxon>
        <taxon>Dothideomycetes</taxon>
        <taxon>Pleosporomycetidae</taxon>
        <taxon>Gloniales</taxon>
        <taxon>Gloniaceae</taxon>
        <taxon>Glonium</taxon>
    </lineage>
</organism>
<evidence type="ECO:0000256" key="3">
    <source>
        <dbReference type="ARBA" id="ARBA00022989"/>
    </source>
</evidence>
<feature type="compositionally biased region" description="Polar residues" evidence="5">
    <location>
        <begin position="385"/>
        <end position="395"/>
    </location>
</feature>
<feature type="region of interest" description="Disordered" evidence="5">
    <location>
        <begin position="460"/>
        <end position="514"/>
    </location>
</feature>
<dbReference type="SUPFAM" id="SSF50630">
    <property type="entry name" value="Acid proteases"/>
    <property type="match status" value="1"/>
</dbReference>
<dbReference type="AlphaFoldDB" id="A0A8E2JW19"/>
<evidence type="ECO:0000256" key="7">
    <source>
        <dbReference type="SAM" id="SignalP"/>
    </source>
</evidence>
<comment type="subcellular location">
    <subcellularLocation>
        <location evidence="1">Membrane</location>
        <topology evidence="1">Single-pass membrane protein</topology>
    </subcellularLocation>
</comment>
<keyword evidence="9" id="KW-0378">Hydrolase</keyword>
<evidence type="ECO:0000256" key="6">
    <source>
        <dbReference type="SAM" id="Phobius"/>
    </source>
</evidence>
<keyword evidence="10" id="KW-1185">Reference proteome</keyword>
<evidence type="ECO:0000313" key="10">
    <source>
        <dbReference type="Proteomes" id="UP000250140"/>
    </source>
</evidence>
<evidence type="ECO:0000256" key="2">
    <source>
        <dbReference type="ARBA" id="ARBA00022692"/>
    </source>
</evidence>
<dbReference type="Proteomes" id="UP000250140">
    <property type="component" value="Unassembled WGS sequence"/>
</dbReference>
<feature type="compositionally biased region" description="Pro residues" evidence="5">
    <location>
        <begin position="398"/>
        <end position="412"/>
    </location>
</feature>
<feature type="transmembrane region" description="Helical" evidence="6">
    <location>
        <begin position="426"/>
        <end position="449"/>
    </location>
</feature>
<dbReference type="InterPro" id="IPR021109">
    <property type="entry name" value="Peptidase_aspartic_dom_sf"/>
</dbReference>
<proteinExistence type="predicted"/>
<sequence>MALKGPTWFGIWFGTWFALLALAAAQCDISPLQLTWSNTTVSNDGLAVTRGIEVGIGTPNQIFAFRPATTLNNTRINNVLGCVSAANDSCVGGEGGVFDSSKSSTYEVSIKAQWNGSQIDQESSTGAYVYFNDVVDFQSNGHVRGFPLVMDSEPGSQSGLPLGTNSSFLRAAVMGGVAPSTAFGLWTGSRSVAPVDGLLVIGGYDQARVAGPFTSFPIGNWSLSRSCPLQVTVSQVTYAGISLFANSSETMNACIEPSTQRNVFTPDVATAFGRVTSQNSSAYSGMDYPINQRPTGDLTITLSNGYNTTITNFELFAPLRGSDQYGRYAIVNNSVIEAGVADNRKASPSSVLPTLGGLFLTFNYLIVDYEKSEFRLAPAVPSNEEVPSSNITAICTPTPTPTPSSSPTPSSPPSATSTSKSSSKNVGAIAGGTVGGVIGFALLCGLAFFSFRRYRRHRDSVNSANSLRSPVSQIPSELAAREEPKPIHEMPTSRQASVRRTEGRHAPGSPVVSP</sequence>
<dbReference type="CDD" id="cd12087">
    <property type="entry name" value="TM_EGFR-like"/>
    <property type="match status" value="1"/>
</dbReference>
<dbReference type="Pfam" id="PF00026">
    <property type="entry name" value="Asp"/>
    <property type="match status" value="1"/>
</dbReference>
<evidence type="ECO:0000256" key="4">
    <source>
        <dbReference type="ARBA" id="ARBA00023136"/>
    </source>
</evidence>
<feature type="compositionally biased region" description="Low complexity" evidence="5">
    <location>
        <begin position="413"/>
        <end position="425"/>
    </location>
</feature>
<feature type="compositionally biased region" description="Basic and acidic residues" evidence="5">
    <location>
        <begin position="479"/>
        <end position="488"/>
    </location>
</feature>
<feature type="chain" id="PRO_5034861998" evidence="7">
    <location>
        <begin position="26"/>
        <end position="514"/>
    </location>
</feature>
<feature type="domain" description="Peptidase A1" evidence="8">
    <location>
        <begin position="50"/>
        <end position="377"/>
    </location>
</feature>
<dbReference type="GO" id="GO:0006508">
    <property type="term" value="P:proteolysis"/>
    <property type="evidence" value="ECO:0007669"/>
    <property type="project" value="UniProtKB-KW"/>
</dbReference>
<dbReference type="GO" id="GO:0071944">
    <property type="term" value="C:cell periphery"/>
    <property type="evidence" value="ECO:0007669"/>
    <property type="project" value="UniProtKB-ARBA"/>
</dbReference>
<feature type="compositionally biased region" description="Polar residues" evidence="5">
    <location>
        <begin position="461"/>
        <end position="475"/>
    </location>
</feature>
<feature type="region of interest" description="Disordered" evidence="5">
    <location>
        <begin position="380"/>
        <end position="425"/>
    </location>
</feature>
<dbReference type="PANTHER" id="PTHR15549:SF26">
    <property type="entry name" value="AXIAL BUDDING PATTERN PROTEIN 2-RELATED"/>
    <property type="match status" value="1"/>
</dbReference>
<dbReference type="Gene3D" id="2.40.70.10">
    <property type="entry name" value="Acid Proteases"/>
    <property type="match status" value="2"/>
</dbReference>
<keyword evidence="7" id="KW-0732">Signal</keyword>
<name>A0A8E2JW19_9PEZI</name>
<keyword evidence="9" id="KW-0645">Protease</keyword>
<reference evidence="9 10" key="1">
    <citation type="journal article" date="2016" name="Nat. Commun.">
        <title>Ectomycorrhizal ecology is imprinted in the genome of the dominant symbiotic fungus Cenococcum geophilum.</title>
        <authorList>
            <consortium name="DOE Joint Genome Institute"/>
            <person name="Peter M."/>
            <person name="Kohler A."/>
            <person name="Ohm R.A."/>
            <person name="Kuo A."/>
            <person name="Krutzmann J."/>
            <person name="Morin E."/>
            <person name="Arend M."/>
            <person name="Barry K.W."/>
            <person name="Binder M."/>
            <person name="Choi C."/>
            <person name="Clum A."/>
            <person name="Copeland A."/>
            <person name="Grisel N."/>
            <person name="Haridas S."/>
            <person name="Kipfer T."/>
            <person name="LaButti K."/>
            <person name="Lindquist E."/>
            <person name="Lipzen A."/>
            <person name="Maire R."/>
            <person name="Meier B."/>
            <person name="Mihaltcheva S."/>
            <person name="Molinier V."/>
            <person name="Murat C."/>
            <person name="Poggeler S."/>
            <person name="Quandt C.A."/>
            <person name="Sperisen C."/>
            <person name="Tritt A."/>
            <person name="Tisserant E."/>
            <person name="Crous P.W."/>
            <person name="Henrissat B."/>
            <person name="Nehls U."/>
            <person name="Egli S."/>
            <person name="Spatafora J.W."/>
            <person name="Grigoriev I.V."/>
            <person name="Martin F.M."/>
        </authorList>
    </citation>
    <scope>NUCLEOTIDE SEQUENCE [LARGE SCALE GENOMIC DNA]</scope>
    <source>
        <strain evidence="9 10">CBS 207.34</strain>
    </source>
</reference>
<dbReference type="OrthoDB" id="5361565at2759"/>
<dbReference type="InterPro" id="IPR051694">
    <property type="entry name" value="Immunoregulatory_rcpt-like"/>
</dbReference>
<dbReference type="EMBL" id="KV749071">
    <property type="protein sequence ID" value="OCL11299.1"/>
    <property type="molecule type" value="Genomic_DNA"/>
</dbReference>
<dbReference type="PROSITE" id="PS51767">
    <property type="entry name" value="PEPTIDASE_A1"/>
    <property type="match status" value="1"/>
</dbReference>
<keyword evidence="3 6" id="KW-1133">Transmembrane helix</keyword>
<gene>
    <name evidence="9" type="ORF">AOQ84DRAFT_374125</name>
</gene>
<evidence type="ECO:0000256" key="5">
    <source>
        <dbReference type="SAM" id="MobiDB-lite"/>
    </source>
</evidence>
<keyword evidence="4 6" id="KW-0472">Membrane</keyword>
<dbReference type="PANTHER" id="PTHR15549">
    <property type="entry name" value="PAIRED IMMUNOGLOBULIN-LIKE TYPE 2 RECEPTOR"/>
    <property type="match status" value="1"/>
</dbReference>
<keyword evidence="2 6" id="KW-0812">Transmembrane</keyword>